<comment type="caution">
    <text evidence="3">The sequence shown here is derived from an EMBL/GenBank/DDBJ whole genome shotgun (WGS) entry which is preliminary data.</text>
</comment>
<name>A0A855X5H8_9BACT</name>
<protein>
    <recommendedName>
        <fullName evidence="2">Smf/DprA SLOG domain-containing protein</fullName>
    </recommendedName>
</protein>
<dbReference type="InterPro" id="IPR003488">
    <property type="entry name" value="DprA"/>
</dbReference>
<accession>A0A855X5H8</accession>
<dbReference type="PANTHER" id="PTHR43022">
    <property type="entry name" value="PROTEIN SMF"/>
    <property type="match status" value="1"/>
</dbReference>
<dbReference type="AlphaFoldDB" id="A0A855X5H8"/>
<dbReference type="PANTHER" id="PTHR43022:SF1">
    <property type="entry name" value="PROTEIN SMF"/>
    <property type="match status" value="1"/>
</dbReference>
<dbReference type="SUPFAM" id="SSF102405">
    <property type="entry name" value="MCP/YpsA-like"/>
    <property type="match status" value="1"/>
</dbReference>
<dbReference type="EMBL" id="PQAP01000024">
    <property type="protein sequence ID" value="PWB74681.1"/>
    <property type="molecule type" value="Genomic_DNA"/>
</dbReference>
<proteinExistence type="inferred from homology"/>
<dbReference type="GO" id="GO:0009294">
    <property type="term" value="P:DNA-mediated transformation"/>
    <property type="evidence" value="ECO:0007669"/>
    <property type="project" value="InterPro"/>
</dbReference>
<evidence type="ECO:0000313" key="4">
    <source>
        <dbReference type="Proteomes" id="UP000250918"/>
    </source>
</evidence>
<dbReference type="Gene3D" id="3.40.50.450">
    <property type="match status" value="1"/>
</dbReference>
<comment type="similarity">
    <text evidence="1">Belongs to the DprA/Smf family.</text>
</comment>
<dbReference type="Proteomes" id="UP000250918">
    <property type="component" value="Unassembled WGS sequence"/>
</dbReference>
<evidence type="ECO:0000259" key="2">
    <source>
        <dbReference type="Pfam" id="PF02481"/>
    </source>
</evidence>
<sequence length="301" mass="31696">MAESPVSSTAAEVLALLRYGKVTPRVLDLLLQHFGSPTEILGASTASLRKLSGVTAGSAERIAATSKHLDEARKYVAGLNHRGITVLTRFDDNYGHLLFELNDPPPLLYVRGTLPSAQEKSVTLVGSRQATADGIALTTRVAQQFAQAGVQIISSLDGGNDSAAHLGARRGGGKSFALLASGFDELDSQTQVPIAIDIAQSGGVISEFAPDSTQVPEALEVSDRLLVGISQATVITEIYQESRREHDLLMFCNQIGKMVFVVVDDAFGPLADHESLTHAAACGAIVLHGTGQVGDIARSLV</sequence>
<evidence type="ECO:0000313" key="3">
    <source>
        <dbReference type="EMBL" id="PWB74681.1"/>
    </source>
</evidence>
<dbReference type="Pfam" id="PF02481">
    <property type="entry name" value="DNA_processg_A"/>
    <property type="match status" value="1"/>
</dbReference>
<gene>
    <name evidence="3" type="ORF">C3F09_03645</name>
</gene>
<dbReference type="InterPro" id="IPR010994">
    <property type="entry name" value="RuvA_2-like"/>
</dbReference>
<dbReference type="InterPro" id="IPR057666">
    <property type="entry name" value="DrpA_SLOG"/>
</dbReference>
<reference evidence="3 4" key="1">
    <citation type="journal article" date="2018" name="ISME J.">
        <title>A methanotrophic archaeon couples anaerobic oxidation of methane to Fe(III) reduction.</title>
        <authorList>
            <person name="Cai C."/>
            <person name="Leu A.O."/>
            <person name="Xie G.J."/>
            <person name="Guo J."/>
            <person name="Feng Y."/>
            <person name="Zhao J.X."/>
            <person name="Tyson G.W."/>
            <person name="Yuan Z."/>
            <person name="Hu S."/>
        </authorList>
    </citation>
    <scope>NUCLEOTIDE SEQUENCE [LARGE SCALE GENOMIC DNA]</scope>
    <source>
        <strain evidence="3">FeB_12</strain>
    </source>
</reference>
<organism evidence="3 4">
    <name type="scientific">candidate division GN15 bacterium</name>
    <dbReference type="NCBI Taxonomy" id="2072418"/>
    <lineage>
        <taxon>Bacteria</taxon>
        <taxon>candidate division GN15</taxon>
    </lineage>
</organism>
<evidence type="ECO:0000256" key="1">
    <source>
        <dbReference type="ARBA" id="ARBA00006525"/>
    </source>
</evidence>
<dbReference type="SUPFAM" id="SSF47781">
    <property type="entry name" value="RuvA domain 2-like"/>
    <property type="match status" value="1"/>
</dbReference>
<feature type="domain" description="Smf/DprA SLOG" evidence="2">
    <location>
        <begin position="86"/>
        <end position="264"/>
    </location>
</feature>